<proteinExistence type="predicted"/>
<protein>
    <submittedName>
        <fullName evidence="1">Uncharacterized protein</fullName>
    </submittedName>
</protein>
<dbReference type="GO" id="GO:0003677">
    <property type="term" value="F:DNA binding"/>
    <property type="evidence" value="ECO:0007669"/>
    <property type="project" value="InterPro"/>
</dbReference>
<dbReference type="InterPro" id="IPR010982">
    <property type="entry name" value="Lambda_DNA-bd_dom_sf"/>
</dbReference>
<dbReference type="EMBL" id="BJUU01000011">
    <property type="protein sequence ID" value="GEK80573.1"/>
    <property type="molecule type" value="Genomic_DNA"/>
</dbReference>
<dbReference type="AlphaFoldDB" id="A0AA87RJT2"/>
<dbReference type="SUPFAM" id="SSF47413">
    <property type="entry name" value="lambda repressor-like DNA-binding domains"/>
    <property type="match status" value="1"/>
</dbReference>
<accession>A0AA87RJT2</accession>
<sequence length="216" mass="23840">MTTTDSTFEAITAEIERAEAVARATDCGVQDCDRTFHDGTDAPQTWHHRVQATADDVLLLELNIDAQGRAYGDILAAFDDDTFSEMDGDAVRALADKLEAEPARLRALADRLDRRSLPEQRVAQVAANVRSSLTYVVDDMRLNAKPLAEMLEVGANRARDLYNGRAPFTLAELRLMSAYFDCEAGDWMSERGPLFQTPLDTAAAEDRLVTARESNA</sequence>
<reference evidence="1 2" key="1">
    <citation type="submission" date="2019-07" db="EMBL/GenBank/DDBJ databases">
        <title>Whole genome shotgun sequence of Agrococcus baldri NBRC 103055.</title>
        <authorList>
            <person name="Hosoyama A."/>
            <person name="Uohara A."/>
            <person name="Ohji S."/>
            <person name="Ichikawa N."/>
        </authorList>
    </citation>
    <scope>NUCLEOTIDE SEQUENCE [LARGE SCALE GENOMIC DNA]</scope>
    <source>
        <strain evidence="1 2">NBRC 103055</strain>
    </source>
</reference>
<evidence type="ECO:0000313" key="2">
    <source>
        <dbReference type="Proteomes" id="UP000321749"/>
    </source>
</evidence>
<comment type="caution">
    <text evidence="1">The sequence shown here is derived from an EMBL/GenBank/DDBJ whole genome shotgun (WGS) entry which is preliminary data.</text>
</comment>
<name>A0AA87RJT2_9MICO</name>
<organism evidence="1 2">
    <name type="scientific">Agrococcus baldri</name>
    <dbReference type="NCBI Taxonomy" id="153730"/>
    <lineage>
        <taxon>Bacteria</taxon>
        <taxon>Bacillati</taxon>
        <taxon>Actinomycetota</taxon>
        <taxon>Actinomycetes</taxon>
        <taxon>Micrococcales</taxon>
        <taxon>Microbacteriaceae</taxon>
        <taxon>Agrococcus</taxon>
    </lineage>
</organism>
<keyword evidence="2" id="KW-1185">Reference proteome</keyword>
<evidence type="ECO:0000313" key="1">
    <source>
        <dbReference type="EMBL" id="GEK80573.1"/>
    </source>
</evidence>
<dbReference type="Proteomes" id="UP000321749">
    <property type="component" value="Unassembled WGS sequence"/>
</dbReference>
<gene>
    <name evidence="1" type="ORF">ABA31_19240</name>
</gene>